<comment type="caution">
    <text evidence="2">The sequence shown here is derived from an EMBL/GenBank/DDBJ whole genome shotgun (WGS) entry which is preliminary data.</text>
</comment>
<organism evidence="2 3">
    <name type="scientific">Pseudolysinimonas kribbensis</name>
    <dbReference type="NCBI Taxonomy" id="433641"/>
    <lineage>
        <taxon>Bacteria</taxon>
        <taxon>Bacillati</taxon>
        <taxon>Actinomycetota</taxon>
        <taxon>Actinomycetes</taxon>
        <taxon>Micrococcales</taxon>
        <taxon>Microbacteriaceae</taxon>
        <taxon>Pseudolysinimonas</taxon>
    </lineage>
</organism>
<name>A0ABQ6KF84_9MICO</name>
<evidence type="ECO:0000313" key="3">
    <source>
        <dbReference type="Proteomes" id="UP001157034"/>
    </source>
</evidence>
<evidence type="ECO:0000256" key="1">
    <source>
        <dbReference type="SAM" id="MobiDB-lite"/>
    </source>
</evidence>
<proteinExistence type="predicted"/>
<feature type="region of interest" description="Disordered" evidence="1">
    <location>
        <begin position="40"/>
        <end position="112"/>
    </location>
</feature>
<sequence>MTGRGTADGMRGAITLRVRQSSLMAARLLVPLRLRGSCGATGPKSRAGRMPSHGTTGCGARRRRSPIGGAAYGMPRHIRRPRRTAPSMRPPETSSWSASATAPRYDGAVSGR</sequence>
<accession>A0ABQ6KF84</accession>
<evidence type="ECO:0000313" key="2">
    <source>
        <dbReference type="EMBL" id="GMA96876.1"/>
    </source>
</evidence>
<protein>
    <submittedName>
        <fullName evidence="2">Uncharacterized protein</fullName>
    </submittedName>
</protein>
<gene>
    <name evidence="2" type="ORF">GCM10025881_37000</name>
</gene>
<dbReference type="Proteomes" id="UP001157034">
    <property type="component" value="Unassembled WGS sequence"/>
</dbReference>
<keyword evidence="3" id="KW-1185">Reference proteome</keyword>
<dbReference type="EMBL" id="BSVB01000001">
    <property type="protein sequence ID" value="GMA96876.1"/>
    <property type="molecule type" value="Genomic_DNA"/>
</dbReference>
<reference evidence="3" key="1">
    <citation type="journal article" date="2019" name="Int. J. Syst. Evol. Microbiol.">
        <title>The Global Catalogue of Microorganisms (GCM) 10K type strain sequencing project: providing services to taxonomists for standard genome sequencing and annotation.</title>
        <authorList>
            <consortium name="The Broad Institute Genomics Platform"/>
            <consortium name="The Broad Institute Genome Sequencing Center for Infectious Disease"/>
            <person name="Wu L."/>
            <person name="Ma J."/>
        </authorList>
    </citation>
    <scope>NUCLEOTIDE SEQUENCE [LARGE SCALE GENOMIC DNA]</scope>
    <source>
        <strain evidence="3">NBRC 108894</strain>
    </source>
</reference>